<dbReference type="InterPro" id="IPR010152">
    <property type="entry name" value="CRISPR-assoc_prot_Cas2_sub"/>
</dbReference>
<accession>A0ABU2H5A0</accession>
<proteinExistence type="predicted"/>
<evidence type="ECO:0000256" key="1">
    <source>
        <dbReference type="SAM" id="MobiDB-lite"/>
    </source>
</evidence>
<dbReference type="CDD" id="cd09755">
    <property type="entry name" value="Cas2_I-E"/>
    <property type="match status" value="1"/>
</dbReference>
<dbReference type="Gene3D" id="3.30.70.240">
    <property type="match status" value="1"/>
</dbReference>
<protein>
    <submittedName>
        <fullName evidence="2">Type I-E CRISPR-associated endoribonuclease Cas2e</fullName>
    </submittedName>
</protein>
<feature type="region of interest" description="Disordered" evidence="1">
    <location>
        <begin position="90"/>
        <end position="110"/>
    </location>
</feature>
<dbReference type="Proteomes" id="UP001250214">
    <property type="component" value="Unassembled WGS sequence"/>
</dbReference>
<name>A0ABU2H5A0_9ACTN</name>
<gene>
    <name evidence="2" type="primary">cas2e</name>
    <name evidence="2" type="ORF">RIF23_05740</name>
</gene>
<reference evidence="3" key="1">
    <citation type="submission" date="2023-07" db="EMBL/GenBank/DDBJ databases">
        <title>Novel species in the genus Lipingzhangella isolated from Sambhar Salt Lake.</title>
        <authorList>
            <person name="Jiya N."/>
            <person name="Kajale S."/>
            <person name="Sharma A."/>
        </authorList>
    </citation>
    <scope>NUCLEOTIDE SEQUENCE [LARGE SCALE GENOMIC DNA]</scope>
    <source>
        <strain evidence="3">LS1_29</strain>
    </source>
</reference>
<evidence type="ECO:0000313" key="3">
    <source>
        <dbReference type="Proteomes" id="UP001250214"/>
    </source>
</evidence>
<keyword evidence="3" id="KW-1185">Reference proteome</keyword>
<dbReference type="EMBL" id="JAVLVT010000002">
    <property type="protein sequence ID" value="MDS1269794.1"/>
    <property type="molecule type" value="Genomic_DNA"/>
</dbReference>
<evidence type="ECO:0000313" key="2">
    <source>
        <dbReference type="EMBL" id="MDS1269794.1"/>
    </source>
</evidence>
<organism evidence="2 3">
    <name type="scientific">Lipingzhangella rawalii</name>
    <dbReference type="NCBI Taxonomy" id="2055835"/>
    <lineage>
        <taxon>Bacteria</taxon>
        <taxon>Bacillati</taxon>
        <taxon>Actinomycetota</taxon>
        <taxon>Actinomycetes</taxon>
        <taxon>Streptosporangiales</taxon>
        <taxon>Nocardiopsidaceae</taxon>
        <taxon>Lipingzhangella</taxon>
    </lineage>
</organism>
<sequence>MVVISTAAVPEHVRGALSRWMVEPRAGLYVGTLSARVREHLWDVVCASLGEGSAVCIHPTDTEQRFHMRTAGPQRREIVDYDGLQLVQMNPAAEPEDPDDSLKPPVPPGW</sequence>
<dbReference type="NCBIfam" id="TIGR01873">
    <property type="entry name" value="cas_CT1978"/>
    <property type="match status" value="1"/>
</dbReference>
<dbReference type="RefSeq" id="WP_310911529.1">
    <property type="nucleotide sequence ID" value="NZ_JAVLVT010000002.1"/>
</dbReference>
<dbReference type="Pfam" id="PF09707">
    <property type="entry name" value="Cas_Cas2CT1978"/>
    <property type="match status" value="1"/>
</dbReference>
<comment type="caution">
    <text evidence="2">The sequence shown here is derived from an EMBL/GenBank/DDBJ whole genome shotgun (WGS) entry which is preliminary data.</text>
</comment>